<gene>
    <name evidence="1" type="ORF">SAMN05444350_101209</name>
</gene>
<dbReference type="CDD" id="cd13121">
    <property type="entry name" value="BF2867_like_C"/>
    <property type="match status" value="1"/>
</dbReference>
<protein>
    <submittedName>
        <fullName evidence="1">Fimbrillin-like</fullName>
    </submittedName>
</protein>
<keyword evidence="2" id="KW-1185">Reference proteome</keyword>
<proteinExistence type="predicted"/>
<dbReference type="Gene3D" id="2.60.40.2620">
    <property type="entry name" value="Fimbrillin-like"/>
    <property type="match status" value="1"/>
</dbReference>
<dbReference type="Gene3D" id="2.60.40.2630">
    <property type="match status" value="1"/>
</dbReference>
<organism evidence="1 2">
    <name type="scientific">Bacteroides stercorirosoris</name>
    <dbReference type="NCBI Taxonomy" id="871324"/>
    <lineage>
        <taxon>Bacteria</taxon>
        <taxon>Pseudomonadati</taxon>
        <taxon>Bacteroidota</taxon>
        <taxon>Bacteroidia</taxon>
        <taxon>Bacteroidales</taxon>
        <taxon>Bacteroidaceae</taxon>
        <taxon>Bacteroides</taxon>
    </lineage>
</organism>
<dbReference type="RefSeq" id="WP_025830500.1">
    <property type="nucleotide sequence ID" value="NZ_FQZN01000001.1"/>
</dbReference>
<evidence type="ECO:0000313" key="2">
    <source>
        <dbReference type="Proteomes" id="UP000184192"/>
    </source>
</evidence>
<reference evidence="2" key="1">
    <citation type="submission" date="2016-11" db="EMBL/GenBank/DDBJ databases">
        <authorList>
            <person name="Varghese N."/>
            <person name="Submissions S."/>
        </authorList>
    </citation>
    <scope>NUCLEOTIDE SEQUENCE [LARGE SCALE GENOMIC DNA]</scope>
    <source>
        <strain evidence="2">DSM 26884</strain>
    </source>
</reference>
<name>A0A1M6AEE0_9BACE</name>
<accession>A0A1M6AEE0</accession>
<sequence>MKKILLAAVAALAIVGCTQNEEIENVGNKAEINFGTVVSKTTRAAVTENVDLQNSGFIVYAYNTADAIGVEGVKLGDAFMKGVKVTCPSGTWTIDGTYYWPYEGKVQFFAYAVDDNATNYSVAENAKYPTLNYTIKALASEQKDFVVAKVTDEVKKSTAVTLKFAHALTQVNFSVKGADALTYKVTALALEGIAKTGTYSFENDTWNATGTTDASYSYPIAQDASVTGTDAVQLDQVDGALMLMPQQMTAAAKIKLSYDVYKNGVKVDVVTNTTIDLNNTAAWEAGKKVRYTLTLSNTAATVSFAPEVGPWSTVDDTPVTPPAE</sequence>
<dbReference type="GeneID" id="92710456"/>
<dbReference type="InterPro" id="IPR042278">
    <property type="entry name" value="Mfa-like_1_N"/>
</dbReference>
<dbReference type="CDD" id="cd13120">
    <property type="entry name" value="BF2867_like_N"/>
    <property type="match status" value="1"/>
</dbReference>
<dbReference type="EMBL" id="FQZN01000001">
    <property type="protein sequence ID" value="SHI34829.1"/>
    <property type="molecule type" value="Genomic_DNA"/>
</dbReference>
<dbReference type="eggNOG" id="ENOG50342F4">
    <property type="taxonomic scope" value="Bacteria"/>
</dbReference>
<dbReference type="Pfam" id="PF13149">
    <property type="entry name" value="Mfa_like_1"/>
    <property type="match status" value="1"/>
</dbReference>
<dbReference type="PROSITE" id="PS51257">
    <property type="entry name" value="PROKAR_LIPOPROTEIN"/>
    <property type="match status" value="1"/>
</dbReference>
<dbReference type="InterPro" id="IPR025049">
    <property type="entry name" value="Mfa-like_1"/>
</dbReference>
<dbReference type="Proteomes" id="UP000184192">
    <property type="component" value="Unassembled WGS sequence"/>
</dbReference>
<evidence type="ECO:0000313" key="1">
    <source>
        <dbReference type="EMBL" id="SHI34829.1"/>
    </source>
</evidence>
<dbReference type="AlphaFoldDB" id="A0A1M6AEE0"/>